<gene>
    <name evidence="5" type="ORF">H7F21_02925</name>
</gene>
<dbReference type="RefSeq" id="WP_185787731.1">
    <property type="nucleotide sequence ID" value="NZ_CANMIT010000001.1"/>
</dbReference>
<keyword evidence="2" id="KW-0238">DNA-binding</keyword>
<keyword evidence="1" id="KW-0805">Transcription regulation</keyword>
<evidence type="ECO:0000313" key="5">
    <source>
        <dbReference type="EMBL" id="MBC2844031.1"/>
    </source>
</evidence>
<dbReference type="SMART" id="SM00342">
    <property type="entry name" value="HTH_ARAC"/>
    <property type="match status" value="1"/>
</dbReference>
<reference evidence="5" key="1">
    <citation type="submission" date="2020-08" db="EMBL/GenBank/DDBJ databases">
        <title>Winogradskyella ouciana sp. nov., isolated from the hadal seawater of the Mariana Trench.</title>
        <authorList>
            <person name="He X."/>
        </authorList>
    </citation>
    <scope>NUCLEOTIDE SEQUENCE [LARGE SCALE GENOMIC DNA]</scope>
    <source>
        <strain evidence="5">KCTC 52348</strain>
    </source>
</reference>
<dbReference type="Gene3D" id="1.10.10.60">
    <property type="entry name" value="Homeodomain-like"/>
    <property type="match status" value="1"/>
</dbReference>
<dbReference type="PANTHER" id="PTHR43280:SF2">
    <property type="entry name" value="HTH-TYPE TRANSCRIPTIONAL REGULATOR EXSA"/>
    <property type="match status" value="1"/>
</dbReference>
<accession>A0A842IMR6</accession>
<keyword evidence="3" id="KW-0804">Transcription</keyword>
<dbReference type="InterPro" id="IPR009057">
    <property type="entry name" value="Homeodomain-like_sf"/>
</dbReference>
<dbReference type="GO" id="GO:0043565">
    <property type="term" value="F:sequence-specific DNA binding"/>
    <property type="evidence" value="ECO:0007669"/>
    <property type="project" value="InterPro"/>
</dbReference>
<protein>
    <submittedName>
        <fullName evidence="5">Helix-turn-helix transcriptional regulator</fullName>
    </submittedName>
</protein>
<comment type="caution">
    <text evidence="5">The sequence shown here is derived from an EMBL/GenBank/DDBJ whole genome shotgun (WGS) entry which is preliminary data.</text>
</comment>
<proteinExistence type="predicted"/>
<dbReference type="GO" id="GO:0003700">
    <property type="term" value="F:DNA-binding transcription factor activity"/>
    <property type="evidence" value="ECO:0007669"/>
    <property type="project" value="InterPro"/>
</dbReference>
<evidence type="ECO:0000313" key="6">
    <source>
        <dbReference type="Proteomes" id="UP000533900"/>
    </source>
</evidence>
<evidence type="ECO:0000256" key="3">
    <source>
        <dbReference type="ARBA" id="ARBA00023163"/>
    </source>
</evidence>
<keyword evidence="6" id="KW-1185">Reference proteome</keyword>
<organism evidence="5 6">
    <name type="scientific">Winogradskyella flava</name>
    <dbReference type="NCBI Taxonomy" id="1884876"/>
    <lineage>
        <taxon>Bacteria</taxon>
        <taxon>Pseudomonadati</taxon>
        <taxon>Bacteroidota</taxon>
        <taxon>Flavobacteriia</taxon>
        <taxon>Flavobacteriales</taxon>
        <taxon>Flavobacteriaceae</taxon>
        <taxon>Winogradskyella</taxon>
    </lineage>
</organism>
<evidence type="ECO:0000256" key="1">
    <source>
        <dbReference type="ARBA" id="ARBA00023015"/>
    </source>
</evidence>
<dbReference type="InterPro" id="IPR018060">
    <property type="entry name" value="HTH_AraC"/>
</dbReference>
<evidence type="ECO:0000259" key="4">
    <source>
        <dbReference type="PROSITE" id="PS01124"/>
    </source>
</evidence>
<name>A0A842IMR6_9FLAO</name>
<evidence type="ECO:0000256" key="2">
    <source>
        <dbReference type="ARBA" id="ARBA00023125"/>
    </source>
</evidence>
<dbReference type="PANTHER" id="PTHR43280">
    <property type="entry name" value="ARAC-FAMILY TRANSCRIPTIONAL REGULATOR"/>
    <property type="match status" value="1"/>
</dbReference>
<dbReference type="Proteomes" id="UP000533900">
    <property type="component" value="Unassembled WGS sequence"/>
</dbReference>
<sequence>MTNVLENYTSLKPNNKELQNYIAYYYFDFSLKKNTVKKFIFYPHYRNALTIYKNSRISFGENSSYVSPDKEKEYEISYTGIHQHSRVGKIQAPFNKIGIVFQPLGINNFIEFPLCKVIDESPKANFDYFGNTFNSTLKLVYSTDGIEQKVNLLDDFFINRLNPFKEERLTDAVRLIFEKELAVQQLSETLGFNRKTLYRLFKKHLNCGPKEFLTIVKFRKALNLYQSQDTKPQLTEFAYQNEYYDQSDFIKHFKKVTGFNPKKFFSNISHLGSEDTFWTLLGN</sequence>
<dbReference type="SUPFAM" id="SSF46689">
    <property type="entry name" value="Homeodomain-like"/>
    <property type="match status" value="1"/>
</dbReference>
<dbReference type="Pfam" id="PF12833">
    <property type="entry name" value="HTH_18"/>
    <property type="match status" value="1"/>
</dbReference>
<feature type="domain" description="HTH araC/xylS-type" evidence="4">
    <location>
        <begin position="167"/>
        <end position="267"/>
    </location>
</feature>
<dbReference type="EMBL" id="JACLCP010000001">
    <property type="protein sequence ID" value="MBC2844031.1"/>
    <property type="molecule type" value="Genomic_DNA"/>
</dbReference>
<dbReference type="PROSITE" id="PS01124">
    <property type="entry name" value="HTH_ARAC_FAMILY_2"/>
    <property type="match status" value="1"/>
</dbReference>
<dbReference type="AlphaFoldDB" id="A0A842IMR6"/>